<comment type="caution">
    <text evidence="1">The sequence shown here is derived from an EMBL/GenBank/DDBJ whole genome shotgun (WGS) entry which is preliminary data.</text>
</comment>
<dbReference type="Proteomes" id="UP000076004">
    <property type="component" value="Unassembled WGS sequence"/>
</dbReference>
<gene>
    <name evidence="1" type="ORF">PGSY75_0013300</name>
</gene>
<dbReference type="GeneID" id="29773841"/>
<dbReference type="VEuPathDB" id="PlasmoDB:PGSY75_0013300"/>
<evidence type="ECO:0000313" key="2">
    <source>
        <dbReference type="Proteomes" id="UP000076004"/>
    </source>
</evidence>
<accession>A0A151L3D3</accession>
<organism evidence="1 2">
    <name type="scientific">Plasmodium gaboni</name>
    <dbReference type="NCBI Taxonomy" id="647221"/>
    <lineage>
        <taxon>Eukaryota</taxon>
        <taxon>Sar</taxon>
        <taxon>Alveolata</taxon>
        <taxon>Apicomplexa</taxon>
        <taxon>Aconoidasida</taxon>
        <taxon>Haemosporida</taxon>
        <taxon>Plasmodiidae</taxon>
        <taxon>Plasmodium</taxon>
        <taxon>Plasmodium (Laverania)</taxon>
    </lineage>
</organism>
<keyword evidence="1" id="KW-0418">Kinase</keyword>
<dbReference type="GO" id="GO:0016301">
    <property type="term" value="F:kinase activity"/>
    <property type="evidence" value="ECO:0007669"/>
    <property type="project" value="UniProtKB-KW"/>
</dbReference>
<reference evidence="1 2" key="1">
    <citation type="journal article" date="2016" name="Nat. Commun.">
        <title>Genomes of cryptic chimpanzee Plasmodium species reveal key evolutionary events leading to human malaria.</title>
        <authorList>
            <person name="Sundararaman S.A."/>
            <person name="Plenderleith L.J."/>
            <person name="Liu W."/>
            <person name="Loy D.E."/>
            <person name="Learn G.H."/>
            <person name="Li Y."/>
            <person name="Shaw K.S."/>
            <person name="Ayouba A."/>
            <person name="Peeters M."/>
            <person name="Speede S."/>
            <person name="Shaw G.M."/>
            <person name="Bushman F.D."/>
            <person name="Brisson D."/>
            <person name="Rayner J.C."/>
            <person name="Sharp P.M."/>
            <person name="Hahn B.H."/>
        </authorList>
    </citation>
    <scope>NUCLEOTIDE SEQUENCE [LARGE SCALE GENOMIC DNA]</scope>
    <source>
        <strain evidence="1 2">SY75</strain>
    </source>
</reference>
<sequence>YEETQIYDIRNDIHDDNNNNNNNDNINNNYNNNNKMNNQCASHNKEINSIKVYSDKPNNHSNIHKNRIQNKDSTNTFSTYTNNLSNSLKHMNNALLCKKKKKENNNIIYDNLITITVSCDSSIYNKNQNNTYSSYQNNINYPYMNQSNYYIENKFQKTLNPYELEHISKNLPPFYQLPNELNSCEINNNKMKRKKNCNSQKNLTLT</sequence>
<evidence type="ECO:0000313" key="1">
    <source>
        <dbReference type="EMBL" id="KYN93463.1"/>
    </source>
</evidence>
<dbReference type="VEuPathDB" id="PlasmoDB:PGABG01_1102000"/>
<dbReference type="EMBL" id="LVLB01000151">
    <property type="protein sequence ID" value="KYN93463.1"/>
    <property type="molecule type" value="Genomic_DNA"/>
</dbReference>
<proteinExistence type="predicted"/>
<protein>
    <submittedName>
        <fullName evidence="1">Putative calcium/calmodulin-dependent protein kinase</fullName>
    </submittedName>
</protein>
<keyword evidence="1" id="KW-0808">Transferase</keyword>
<dbReference type="KEGG" id="pgab:PGSY75_0013300"/>
<name>A0A151L3D3_9APIC</name>
<dbReference type="AlphaFoldDB" id="A0A151L3D3"/>
<dbReference type="RefSeq" id="XP_018638952.1">
    <property type="nucleotide sequence ID" value="XM_018783271.1"/>
</dbReference>
<feature type="non-terminal residue" evidence="1">
    <location>
        <position position="1"/>
    </location>
</feature>